<gene>
    <name evidence="3" type="ORF">M436DRAFT_58228</name>
</gene>
<evidence type="ECO:0000256" key="1">
    <source>
        <dbReference type="PROSITE-ProRule" id="PRU00175"/>
    </source>
</evidence>
<name>A0A074W624_9PEZI</name>
<keyword evidence="4" id="KW-1185">Reference proteome</keyword>
<keyword evidence="1" id="KW-0479">Metal-binding</keyword>
<keyword evidence="1" id="KW-0862">Zinc</keyword>
<accession>A0A074W624</accession>
<evidence type="ECO:0000259" key="2">
    <source>
        <dbReference type="PROSITE" id="PS50089"/>
    </source>
</evidence>
<dbReference type="AlphaFoldDB" id="A0A074W624"/>
<dbReference type="STRING" id="1043004.A0A074W624"/>
<sequence length="312" mass="35674">MPRLLKTLVLATGFAAPLFKYPVYAALIFTLTIFWNHLFPSQIPSPEYLLLPTKKPYLAALKPLEHPTPVQGEHCPTCWDELDATNSPTKLSCGHVFCNQDILDWINSSKNTCPVCKETLFQQSMFQGNDYYAEKVHKARICLVATSLLISIFRQPIAFIACNPAHLSHMHWTWSYLNPLAYLTGYGSIFKDIGAIAVAMADIMQLLSAYWGYKKMGAEWFRMFPGRWEWWLLSLYSPISQIKGQIDECGHYAWVAWRICQWRWEGSPGSFLFWGSRVVWTEENGVRTMAEGVDDLLVEATAGWNEFGNKVI</sequence>
<evidence type="ECO:0000313" key="3">
    <source>
        <dbReference type="EMBL" id="KEQ68565.1"/>
    </source>
</evidence>
<feature type="domain" description="RING-type" evidence="2">
    <location>
        <begin position="75"/>
        <end position="117"/>
    </location>
</feature>
<dbReference type="RefSeq" id="XP_013422740.1">
    <property type="nucleotide sequence ID" value="XM_013567286.1"/>
</dbReference>
<keyword evidence="1" id="KW-0863">Zinc-finger</keyword>
<dbReference type="OrthoDB" id="6105938at2759"/>
<protein>
    <recommendedName>
        <fullName evidence="2">RING-type domain-containing protein</fullName>
    </recommendedName>
</protein>
<proteinExistence type="predicted"/>
<evidence type="ECO:0000313" key="4">
    <source>
        <dbReference type="Proteomes" id="UP000027730"/>
    </source>
</evidence>
<dbReference type="GO" id="GO:0008270">
    <property type="term" value="F:zinc ion binding"/>
    <property type="evidence" value="ECO:0007669"/>
    <property type="project" value="UniProtKB-KW"/>
</dbReference>
<organism evidence="3 4">
    <name type="scientific">Aureobasidium namibiae CBS 147.97</name>
    <dbReference type="NCBI Taxonomy" id="1043004"/>
    <lineage>
        <taxon>Eukaryota</taxon>
        <taxon>Fungi</taxon>
        <taxon>Dikarya</taxon>
        <taxon>Ascomycota</taxon>
        <taxon>Pezizomycotina</taxon>
        <taxon>Dothideomycetes</taxon>
        <taxon>Dothideomycetidae</taxon>
        <taxon>Dothideales</taxon>
        <taxon>Saccotheciaceae</taxon>
        <taxon>Aureobasidium</taxon>
    </lineage>
</organism>
<dbReference type="SUPFAM" id="SSF57850">
    <property type="entry name" value="RING/U-box"/>
    <property type="match status" value="1"/>
</dbReference>
<dbReference type="InterPro" id="IPR001841">
    <property type="entry name" value="Znf_RING"/>
</dbReference>
<dbReference type="Proteomes" id="UP000027730">
    <property type="component" value="Unassembled WGS sequence"/>
</dbReference>
<dbReference type="Pfam" id="PF13639">
    <property type="entry name" value="zf-RING_2"/>
    <property type="match status" value="1"/>
</dbReference>
<dbReference type="GeneID" id="25412618"/>
<dbReference type="PROSITE" id="PS50089">
    <property type="entry name" value="ZF_RING_2"/>
    <property type="match status" value="1"/>
</dbReference>
<dbReference type="InterPro" id="IPR013083">
    <property type="entry name" value="Znf_RING/FYVE/PHD"/>
</dbReference>
<dbReference type="HOGENOM" id="CLU_891327_0_0_1"/>
<reference evidence="3 4" key="1">
    <citation type="journal article" date="2014" name="BMC Genomics">
        <title>Genome sequencing of four Aureobasidium pullulans varieties: biotechnological potential, stress tolerance, and description of new species.</title>
        <authorList>
            <person name="Gostin Ar C."/>
            <person name="Ohm R.A."/>
            <person name="Kogej T."/>
            <person name="Sonjak S."/>
            <person name="Turk M."/>
            <person name="Zajc J."/>
            <person name="Zalar P."/>
            <person name="Grube M."/>
            <person name="Sun H."/>
            <person name="Han J."/>
            <person name="Sharma A."/>
            <person name="Chiniquy J."/>
            <person name="Ngan C.Y."/>
            <person name="Lipzen A."/>
            <person name="Barry K."/>
            <person name="Grigoriev I.V."/>
            <person name="Gunde-Cimerman N."/>
        </authorList>
    </citation>
    <scope>NUCLEOTIDE SEQUENCE [LARGE SCALE GENOMIC DNA]</scope>
    <source>
        <strain evidence="3 4">CBS 147.97</strain>
    </source>
</reference>
<dbReference type="EMBL" id="KL584728">
    <property type="protein sequence ID" value="KEQ68565.1"/>
    <property type="molecule type" value="Genomic_DNA"/>
</dbReference>
<dbReference type="Gene3D" id="3.30.40.10">
    <property type="entry name" value="Zinc/RING finger domain, C3HC4 (zinc finger)"/>
    <property type="match status" value="1"/>
</dbReference>